<keyword evidence="3" id="KW-0690">Ribosome biogenesis</keyword>
<dbReference type="InterPro" id="IPR036070">
    <property type="entry name" value="Nop_dom_sf"/>
</dbReference>
<keyword evidence="8" id="KW-1185">Reference proteome</keyword>
<dbReference type="Pfam" id="PF08156">
    <property type="entry name" value="NOP5NT"/>
    <property type="match status" value="1"/>
</dbReference>
<dbReference type="STRING" id="33528.ENSGAFP00000022301"/>
<evidence type="ECO:0000256" key="1">
    <source>
        <dbReference type="ARBA" id="ARBA00004604"/>
    </source>
</evidence>
<evidence type="ECO:0000256" key="4">
    <source>
        <dbReference type="ARBA" id="ARBA00023242"/>
    </source>
</evidence>
<dbReference type="EMBL" id="NHOQ01000204">
    <property type="protein sequence ID" value="PWA32184.1"/>
    <property type="molecule type" value="Genomic_DNA"/>
</dbReference>
<feature type="domain" description="Nop" evidence="6">
    <location>
        <begin position="267"/>
        <end position="385"/>
    </location>
</feature>
<dbReference type="SUPFAM" id="SSF89124">
    <property type="entry name" value="Nop domain"/>
    <property type="match status" value="1"/>
</dbReference>
<dbReference type="PANTHER" id="PTHR10894:SF1">
    <property type="entry name" value="NUCLEOLAR PROTEIN 58"/>
    <property type="match status" value="1"/>
</dbReference>
<sequence>MLVLFETAAGYAIFKVLDESKLQEVNSLYKEFETPEKANKILKLKHFEKFQDTTEALAAATALVEGKLGKSLKKILKKVVAKEAHEQLAISDAKLGGVIKEKLDLSCVHSPAVAELMRCIRSQMEALISGLPPREISAMSLGLAHSLSRYKLKFSPDKVDTMIVQAICDRTNVATTDLSEILPEEIEAEVKLAAEISMGTEVSEQDIDNIRHLCDQVRVARKSAGMVESGCDDDTDSRLHPETFGVIEISEYRAQLYDYLKNRMMAIAPNLTVMVGELVGARLISHAGSLLNLAKHPASTVQILGAEKALFRALKTRKDTPKYGLIYHASLVGQTTAKNKGKISRMLAAKTALAIRYDALGEDTNAEMGVENRAKLEARLRQLEDRGIRRISGTGKAMAKADKYQHKSEVKIYDPSGDSTIPSTSKKRKFEEVEGETSEQDPVTPVAKSKKPKKEPAAEEQEAETAAESPKKKKKKKEKKAEEEPEEPKEEEEEMLVSEPTEKKKKKKKKKMEEEDE</sequence>
<accession>A0A315W7Y5</accession>
<dbReference type="AlphaFoldDB" id="A0A315W7Y5"/>
<dbReference type="InterPro" id="IPR002687">
    <property type="entry name" value="Nop_dom"/>
</dbReference>
<dbReference type="PANTHER" id="PTHR10894">
    <property type="entry name" value="NUCLEOLAR PROTEIN 5 NUCLEOLAR PROTEIN NOP5 NOP58"/>
    <property type="match status" value="1"/>
</dbReference>
<dbReference type="FunFam" id="1.10.246.90:FF:000004">
    <property type="entry name" value="Nucleolar protein 58"/>
    <property type="match status" value="1"/>
</dbReference>
<dbReference type="InterPro" id="IPR042239">
    <property type="entry name" value="Nop_C"/>
</dbReference>
<dbReference type="InterPro" id="IPR012974">
    <property type="entry name" value="NOP58/56_N"/>
</dbReference>
<evidence type="ECO:0000259" key="6">
    <source>
        <dbReference type="PROSITE" id="PS51358"/>
    </source>
</evidence>
<dbReference type="GO" id="GO:0042254">
    <property type="term" value="P:ribosome biogenesis"/>
    <property type="evidence" value="ECO:0007669"/>
    <property type="project" value="UniProtKB-KW"/>
</dbReference>
<feature type="compositionally biased region" description="Basic and acidic residues" evidence="5">
    <location>
        <begin position="399"/>
        <end position="412"/>
    </location>
</feature>
<keyword evidence="4" id="KW-0539">Nucleus</keyword>
<dbReference type="GO" id="GO:0030515">
    <property type="term" value="F:snoRNA binding"/>
    <property type="evidence" value="ECO:0007669"/>
    <property type="project" value="InterPro"/>
</dbReference>
<name>A0A315W7Y5_GAMAF</name>
<protein>
    <recommendedName>
        <fullName evidence="2">Nucleolar protein 58</fullName>
    </recommendedName>
</protein>
<evidence type="ECO:0000313" key="7">
    <source>
        <dbReference type="EMBL" id="PWA32184.1"/>
    </source>
</evidence>
<dbReference type="Gene3D" id="1.10.246.90">
    <property type="entry name" value="Nop domain"/>
    <property type="match status" value="1"/>
</dbReference>
<evidence type="ECO:0000313" key="8">
    <source>
        <dbReference type="Proteomes" id="UP000250572"/>
    </source>
</evidence>
<evidence type="ECO:0000256" key="3">
    <source>
        <dbReference type="ARBA" id="ARBA00022517"/>
    </source>
</evidence>
<feature type="compositionally biased region" description="Acidic residues" evidence="5">
    <location>
        <begin position="483"/>
        <end position="496"/>
    </location>
</feature>
<feature type="region of interest" description="Disordered" evidence="5">
    <location>
        <begin position="394"/>
        <end position="517"/>
    </location>
</feature>
<dbReference type="Pfam" id="PF01798">
    <property type="entry name" value="Nop"/>
    <property type="match status" value="2"/>
</dbReference>
<dbReference type="Proteomes" id="UP000250572">
    <property type="component" value="Unassembled WGS sequence"/>
</dbReference>
<dbReference type="PROSITE" id="PS51358">
    <property type="entry name" value="NOP"/>
    <property type="match status" value="1"/>
</dbReference>
<organism evidence="7 8">
    <name type="scientific">Gambusia affinis</name>
    <name type="common">Western mosquitofish</name>
    <name type="synonym">Heterandria affinis</name>
    <dbReference type="NCBI Taxonomy" id="33528"/>
    <lineage>
        <taxon>Eukaryota</taxon>
        <taxon>Metazoa</taxon>
        <taxon>Chordata</taxon>
        <taxon>Craniata</taxon>
        <taxon>Vertebrata</taxon>
        <taxon>Euteleostomi</taxon>
        <taxon>Actinopterygii</taxon>
        <taxon>Neopterygii</taxon>
        <taxon>Teleostei</taxon>
        <taxon>Neoteleostei</taxon>
        <taxon>Acanthomorphata</taxon>
        <taxon>Ovalentaria</taxon>
        <taxon>Atherinomorphae</taxon>
        <taxon>Cyprinodontiformes</taxon>
        <taxon>Poeciliidae</taxon>
        <taxon>Poeciliinae</taxon>
        <taxon>Gambusia</taxon>
    </lineage>
</organism>
<evidence type="ECO:0000256" key="2">
    <source>
        <dbReference type="ARBA" id="ARBA00020379"/>
    </source>
</evidence>
<dbReference type="Gene3D" id="1.10.287.4070">
    <property type="match status" value="2"/>
</dbReference>
<dbReference type="GO" id="GO:0032040">
    <property type="term" value="C:small-subunit processome"/>
    <property type="evidence" value="ECO:0007669"/>
    <property type="project" value="InterPro"/>
</dbReference>
<evidence type="ECO:0000256" key="5">
    <source>
        <dbReference type="SAM" id="MobiDB-lite"/>
    </source>
</evidence>
<gene>
    <name evidence="7" type="ORF">CCH79_00013418</name>
</gene>
<dbReference type="GO" id="GO:0031428">
    <property type="term" value="C:box C/D methylation guide snoRNP complex"/>
    <property type="evidence" value="ECO:0007669"/>
    <property type="project" value="InterPro"/>
</dbReference>
<comment type="caution">
    <text evidence="7">The sequence shown here is derived from an EMBL/GenBank/DDBJ whole genome shotgun (WGS) entry which is preliminary data.</text>
</comment>
<dbReference type="InterPro" id="IPR045056">
    <property type="entry name" value="Nop56/Nop58"/>
</dbReference>
<reference evidence="7 8" key="1">
    <citation type="journal article" date="2018" name="G3 (Bethesda)">
        <title>A High-Quality Reference Genome for the Invasive Mosquitofish Gambusia affinis Using a Chicago Library.</title>
        <authorList>
            <person name="Hoffberg S.L."/>
            <person name="Troendle N.J."/>
            <person name="Glenn T.C."/>
            <person name="Mahmud O."/>
            <person name="Louha S."/>
            <person name="Chalopin D."/>
            <person name="Bennetzen J.L."/>
            <person name="Mauricio R."/>
        </authorList>
    </citation>
    <scope>NUCLEOTIDE SEQUENCE [LARGE SCALE GENOMIC DNA]</scope>
    <source>
        <strain evidence="7">NE01/NJP1002.9</strain>
        <tissue evidence="7">Muscle</tissue>
    </source>
</reference>
<proteinExistence type="predicted"/>
<comment type="subcellular location">
    <subcellularLocation>
        <location evidence="1">Nucleus</location>
        <location evidence="1">Nucleolus</location>
    </subcellularLocation>
</comment>